<dbReference type="NCBIfam" id="TIGR01665">
    <property type="entry name" value="put_anti_recept"/>
    <property type="match status" value="1"/>
</dbReference>
<dbReference type="InterPro" id="IPR010572">
    <property type="entry name" value="Tail_dom"/>
</dbReference>
<gene>
    <name evidence="4" type="ORF">QNH24_18990</name>
</gene>
<protein>
    <submittedName>
        <fullName evidence="4">Phage tail protein</fullName>
    </submittedName>
</protein>
<dbReference type="InterPro" id="IPR044051">
    <property type="entry name" value="Prophage_tail_N"/>
</dbReference>
<dbReference type="RefSeq" id="WP_283869072.1">
    <property type="nucleotide sequence ID" value="NZ_CP126101.1"/>
</dbReference>
<evidence type="ECO:0000313" key="4">
    <source>
        <dbReference type="EMBL" id="WHY50394.1"/>
    </source>
</evidence>
<reference evidence="4" key="1">
    <citation type="submission" date="2023-05" db="EMBL/GenBank/DDBJ databases">
        <title>Comparative genomics of Bacillaceae isolates and their secondary metabolite potential.</title>
        <authorList>
            <person name="Song L."/>
            <person name="Nielsen L.J."/>
            <person name="Mohite O."/>
            <person name="Xu X."/>
            <person name="Weber T."/>
            <person name="Kovacs A.T."/>
        </authorList>
    </citation>
    <scope>NUCLEOTIDE SEQUENCE</scope>
    <source>
        <strain evidence="4">LY1</strain>
    </source>
</reference>
<dbReference type="EMBL" id="CP126101">
    <property type="protein sequence ID" value="WHY50394.1"/>
    <property type="molecule type" value="Genomic_DNA"/>
</dbReference>
<dbReference type="Proteomes" id="UP001178322">
    <property type="component" value="Chromosome"/>
</dbReference>
<dbReference type="Pfam" id="PF18994">
    <property type="entry name" value="Prophage_tailD1"/>
    <property type="match status" value="1"/>
</dbReference>
<feature type="domain" description="Prophage endopeptidase tail N-terminal" evidence="3">
    <location>
        <begin position="11"/>
        <end position="76"/>
    </location>
</feature>
<dbReference type="Gene3D" id="6.20.110.10">
    <property type="match status" value="1"/>
</dbReference>
<sequence length="536" mass="59946">MLTVTVISQVEPLIKIGTDFKMEQIVDGTFTVSFSCFPSENNPGYELLKSESIITVDGNDFRVKVFADNVYSKSVTALSIFYDHLKTYRHGIFEGSHTLNNHINFALQGTGWTFTVDANIANVTNYIRSFGNDNVIKLVQKICKYHNCEFQILPNKQLYFAKEIGGDNDYQYRYKHNISSIVLQEDTTNLATYIKGFGKDDLTVDYTSPNIDIFGRREEEPVKDERFTDATALLNYIKSKLQDEPQLAIETTIPELVARENGERVWLIYEPLGVEMSTRILKQTKVLYNGKLITSSVVFGNSLPKSIEDTLADQEEKIGDTNEYIDDTKEELKEEIEETKEKLQGEFRSEIKKTDDRITLEVEHINTSIAAIDIKADNINLSVNNRITNEMAAINLKADNINLSVNNRITNEVSAIDVRAGRIEIAVSNLDRDTKSAINVMQNSINLKVDKGGSITDINLSPGVATINADKINLNGAVVVDGDISGATNINVNKEITVGQNIRMSGSGTSTIYFAIRCSLQNRATKGICKGRFIIH</sequence>
<evidence type="ECO:0000259" key="3">
    <source>
        <dbReference type="Pfam" id="PF18994"/>
    </source>
</evidence>
<evidence type="ECO:0000256" key="1">
    <source>
        <dbReference type="SAM" id="Coils"/>
    </source>
</evidence>
<keyword evidence="1" id="KW-0175">Coiled coil</keyword>
<organism evidence="4 5">
    <name type="scientific">Lysinibacillus pakistanensis</name>
    <dbReference type="NCBI Taxonomy" id="759811"/>
    <lineage>
        <taxon>Bacteria</taxon>
        <taxon>Bacillati</taxon>
        <taxon>Bacillota</taxon>
        <taxon>Bacilli</taxon>
        <taxon>Bacillales</taxon>
        <taxon>Bacillaceae</taxon>
        <taxon>Lysinibacillus</taxon>
    </lineage>
</organism>
<dbReference type="Gene3D" id="3.55.50.40">
    <property type="match status" value="1"/>
</dbReference>
<dbReference type="InterPro" id="IPR007119">
    <property type="entry name" value="Phage_tail_spike_N"/>
</dbReference>
<accession>A0AAX3WRQ2</accession>
<dbReference type="Pfam" id="PF06605">
    <property type="entry name" value="Prophage_tail"/>
    <property type="match status" value="1"/>
</dbReference>
<evidence type="ECO:0000259" key="2">
    <source>
        <dbReference type="Pfam" id="PF06605"/>
    </source>
</evidence>
<feature type="domain" description="Tail spike" evidence="2">
    <location>
        <begin position="95"/>
        <end position="312"/>
    </location>
</feature>
<name>A0AAX3WRQ2_9BACI</name>
<proteinExistence type="predicted"/>
<evidence type="ECO:0000313" key="5">
    <source>
        <dbReference type="Proteomes" id="UP001178322"/>
    </source>
</evidence>
<feature type="coiled-coil region" evidence="1">
    <location>
        <begin position="311"/>
        <end position="353"/>
    </location>
</feature>
<dbReference type="AlphaFoldDB" id="A0AAX3WRQ2"/>